<keyword evidence="4" id="KW-0479">Metal-binding</keyword>
<dbReference type="PANTHER" id="PTHR40088:SF1">
    <property type="entry name" value="PECTATE LYASE PEL9"/>
    <property type="match status" value="1"/>
</dbReference>
<proteinExistence type="inferred from homology"/>
<gene>
    <name evidence="11" type="ORF">VP395_05790</name>
</gene>
<evidence type="ECO:0000256" key="2">
    <source>
        <dbReference type="ARBA" id="ARBA00004613"/>
    </source>
</evidence>
<feature type="domain" description="Secretion system C-terminal sorting" evidence="9">
    <location>
        <begin position="431"/>
        <end position="506"/>
    </location>
</feature>
<feature type="domain" description="Pel9A-like right handed beta-helix region" evidence="10">
    <location>
        <begin position="76"/>
        <end position="314"/>
    </location>
</feature>
<dbReference type="PANTHER" id="PTHR40088">
    <property type="entry name" value="PECTATE LYASE (EUROFUNG)"/>
    <property type="match status" value="1"/>
</dbReference>
<dbReference type="SUPFAM" id="SSF51126">
    <property type="entry name" value="Pectin lyase-like"/>
    <property type="match status" value="1"/>
</dbReference>
<name>A0ABV0ABE1_9FLAO</name>
<evidence type="ECO:0000313" key="12">
    <source>
        <dbReference type="Proteomes" id="UP001416393"/>
    </source>
</evidence>
<reference evidence="11 12" key="1">
    <citation type="submission" date="2024-01" db="EMBL/GenBank/DDBJ databases">
        <title>Mariniflexile litorale sp. nov., isolated from the shallow sediments of the Sea of Japan.</title>
        <authorList>
            <person name="Romanenko L."/>
            <person name="Bystritskaya E."/>
            <person name="Isaeva M."/>
        </authorList>
    </citation>
    <scope>NUCLEOTIDE SEQUENCE [LARGE SCALE GENOMIC DNA]</scope>
    <source>
        <strain evidence="11 12">KCTC 32427</strain>
    </source>
</reference>
<evidence type="ECO:0000313" key="11">
    <source>
        <dbReference type="EMBL" id="MEN3323230.1"/>
    </source>
</evidence>
<comment type="cofactor">
    <cofactor evidence="1">
        <name>Ca(2+)</name>
        <dbReference type="ChEBI" id="CHEBI:29108"/>
    </cofactor>
</comment>
<dbReference type="InterPro" id="IPR053868">
    <property type="entry name" value="Pel9A-like_beta_helix"/>
</dbReference>
<keyword evidence="3" id="KW-0964">Secreted</keyword>
<evidence type="ECO:0000256" key="5">
    <source>
        <dbReference type="ARBA" id="ARBA00022729"/>
    </source>
</evidence>
<comment type="subcellular location">
    <subcellularLocation>
        <location evidence="2">Secreted</location>
    </subcellularLocation>
</comment>
<dbReference type="InterPro" id="IPR012334">
    <property type="entry name" value="Pectin_lyas_fold"/>
</dbReference>
<evidence type="ECO:0000256" key="4">
    <source>
        <dbReference type="ARBA" id="ARBA00022723"/>
    </source>
</evidence>
<dbReference type="Pfam" id="PF22842">
    <property type="entry name" value="Pel9A-like_beta_helix"/>
    <property type="match status" value="1"/>
</dbReference>
<dbReference type="InterPro" id="IPR006626">
    <property type="entry name" value="PbH1"/>
</dbReference>
<protein>
    <submittedName>
        <fullName evidence="11">Right-handed parallel beta-helix repeat-containing protein</fullName>
    </submittedName>
</protein>
<dbReference type="InterPro" id="IPR011050">
    <property type="entry name" value="Pectin_lyase_fold/virulence"/>
</dbReference>
<dbReference type="RefSeq" id="WP_346240804.1">
    <property type="nucleotide sequence ID" value="NZ_JAZHYP010000002.1"/>
</dbReference>
<keyword evidence="12" id="KW-1185">Reference proteome</keyword>
<keyword evidence="5" id="KW-0732">Signal</keyword>
<dbReference type="SMART" id="SM00710">
    <property type="entry name" value="PbH1"/>
    <property type="match status" value="4"/>
</dbReference>
<comment type="caution">
    <text evidence="11">The sequence shown here is derived from an EMBL/GenBank/DDBJ whole genome shotgun (WGS) entry which is preliminary data.</text>
</comment>
<dbReference type="Proteomes" id="UP001416393">
    <property type="component" value="Unassembled WGS sequence"/>
</dbReference>
<sequence length="509" mass="54504">MAHKTLIIILFLNVFFVFPIENPLSKSNHNIETTASVSNSAVADFVVSTPQELTNALAAITAGGNIFIREGNYVFTSRISISKSGTSSNLISILPHPDNTGRAKLDFSSMAENSSNRAITLSGSYWHIKGIDIFGAGDNGMFIGGSNNLIEFCTFSECKDSGLQIGSGGSNNTILNCDSFNNADSSIENADGFACKLDAGTGNKFIGCRAWQNLDDGWDGYLRPADNITTTHENCWAFRNGYLKNGTIGGGDGNGFKTGGSDDKLLKHNAIYKNCIAAGNVFDGFDHNSNRGDVTLYNCSAYSNGRNINFSSTNIANSLTIKNTISISGVSGGDSYSATTTNITNNSWQNGLVANASDFVSLDMTLLTAPRKADGSLPDIDFMKLVPDSDLIDKGVDVGLAFNGAAPDLGAFESVALGMDDFVVEQGVFNYPNPFSTETHVVFHTKETSKIGVSIYNLMGVNVFNIAEKTYPAGKNSILLDRNKLASGNYLLVIKGRDHQRNSKLITIQ</sequence>
<dbReference type="InterPro" id="IPR052052">
    <property type="entry name" value="Polysaccharide_Lyase_9"/>
</dbReference>
<evidence type="ECO:0000256" key="8">
    <source>
        <dbReference type="ARBA" id="ARBA00038263"/>
    </source>
</evidence>
<evidence type="ECO:0000256" key="3">
    <source>
        <dbReference type="ARBA" id="ARBA00022525"/>
    </source>
</evidence>
<evidence type="ECO:0000256" key="7">
    <source>
        <dbReference type="ARBA" id="ARBA00023239"/>
    </source>
</evidence>
<organism evidence="11 12">
    <name type="scientific">Mariniflexile soesokkakense</name>
    <dbReference type="NCBI Taxonomy" id="1343160"/>
    <lineage>
        <taxon>Bacteria</taxon>
        <taxon>Pseudomonadati</taxon>
        <taxon>Bacteroidota</taxon>
        <taxon>Flavobacteriia</taxon>
        <taxon>Flavobacteriales</taxon>
        <taxon>Flavobacteriaceae</taxon>
        <taxon>Mariniflexile</taxon>
    </lineage>
</organism>
<evidence type="ECO:0000259" key="10">
    <source>
        <dbReference type="Pfam" id="PF22842"/>
    </source>
</evidence>
<dbReference type="Pfam" id="PF18962">
    <property type="entry name" value="Por_Secre_tail"/>
    <property type="match status" value="1"/>
</dbReference>
<dbReference type="EMBL" id="JAZHYP010000002">
    <property type="protein sequence ID" value="MEN3323230.1"/>
    <property type="molecule type" value="Genomic_DNA"/>
</dbReference>
<dbReference type="Gene3D" id="2.160.20.10">
    <property type="entry name" value="Single-stranded right-handed beta-helix, Pectin lyase-like"/>
    <property type="match status" value="1"/>
</dbReference>
<keyword evidence="6" id="KW-0106">Calcium</keyword>
<keyword evidence="7" id="KW-0456">Lyase</keyword>
<dbReference type="InterPro" id="IPR026444">
    <property type="entry name" value="Secre_tail"/>
</dbReference>
<evidence type="ECO:0000259" key="9">
    <source>
        <dbReference type="Pfam" id="PF18962"/>
    </source>
</evidence>
<accession>A0ABV0ABE1</accession>
<evidence type="ECO:0000256" key="1">
    <source>
        <dbReference type="ARBA" id="ARBA00001913"/>
    </source>
</evidence>
<evidence type="ECO:0000256" key="6">
    <source>
        <dbReference type="ARBA" id="ARBA00022837"/>
    </source>
</evidence>
<comment type="similarity">
    <text evidence="8">Belongs to the polysaccharide lyase 9 family.</text>
</comment>
<dbReference type="NCBIfam" id="TIGR04183">
    <property type="entry name" value="Por_Secre_tail"/>
    <property type="match status" value="1"/>
</dbReference>